<organism evidence="2 3">
    <name type="scientific">Cardiocondyla obscurior</name>
    <dbReference type="NCBI Taxonomy" id="286306"/>
    <lineage>
        <taxon>Eukaryota</taxon>
        <taxon>Metazoa</taxon>
        <taxon>Ecdysozoa</taxon>
        <taxon>Arthropoda</taxon>
        <taxon>Hexapoda</taxon>
        <taxon>Insecta</taxon>
        <taxon>Pterygota</taxon>
        <taxon>Neoptera</taxon>
        <taxon>Endopterygota</taxon>
        <taxon>Hymenoptera</taxon>
        <taxon>Apocrita</taxon>
        <taxon>Aculeata</taxon>
        <taxon>Formicoidea</taxon>
        <taxon>Formicidae</taxon>
        <taxon>Myrmicinae</taxon>
        <taxon>Cardiocondyla</taxon>
    </lineage>
</organism>
<protein>
    <submittedName>
        <fullName evidence="2">Uncharacterized protein</fullName>
    </submittedName>
</protein>
<evidence type="ECO:0000256" key="1">
    <source>
        <dbReference type="SAM" id="MobiDB-lite"/>
    </source>
</evidence>
<accession>A0AAW2FH50</accession>
<keyword evidence="3" id="KW-1185">Reference proteome</keyword>
<dbReference type="EMBL" id="JADYXP020000010">
    <property type="protein sequence ID" value="KAL0115168.1"/>
    <property type="molecule type" value="Genomic_DNA"/>
</dbReference>
<name>A0AAW2FH50_9HYME</name>
<sequence length="116" mass="13313">MRRAEHACPTTHVGTYRCCTRCINIAGCNPEIRTLGLSLSDFIPSAMQPSVRPPSHRARTRTEKSRESGAEHRYTTVHLSFASTTRFCSTNRKKKKKKKKKNREWRVTVPKMKAPK</sequence>
<feature type="compositionally biased region" description="Basic and acidic residues" evidence="1">
    <location>
        <begin position="60"/>
        <end position="71"/>
    </location>
</feature>
<comment type="caution">
    <text evidence="2">The sequence shown here is derived from an EMBL/GenBank/DDBJ whole genome shotgun (WGS) entry which is preliminary data.</text>
</comment>
<feature type="compositionally biased region" description="Basic residues" evidence="1">
    <location>
        <begin position="91"/>
        <end position="103"/>
    </location>
</feature>
<evidence type="ECO:0000313" key="3">
    <source>
        <dbReference type="Proteomes" id="UP001430953"/>
    </source>
</evidence>
<proteinExistence type="predicted"/>
<feature type="region of interest" description="Disordered" evidence="1">
    <location>
        <begin position="45"/>
        <end position="71"/>
    </location>
</feature>
<dbReference type="Proteomes" id="UP001430953">
    <property type="component" value="Unassembled WGS sequence"/>
</dbReference>
<feature type="region of interest" description="Disordered" evidence="1">
    <location>
        <begin position="88"/>
        <end position="116"/>
    </location>
</feature>
<evidence type="ECO:0000313" key="2">
    <source>
        <dbReference type="EMBL" id="KAL0115168.1"/>
    </source>
</evidence>
<gene>
    <name evidence="2" type="ORF">PUN28_010640</name>
</gene>
<dbReference type="AlphaFoldDB" id="A0AAW2FH50"/>
<reference evidence="2 3" key="1">
    <citation type="submission" date="2023-03" db="EMBL/GenBank/DDBJ databases">
        <title>High recombination rates correlate with genetic variation in Cardiocondyla obscurior ants.</title>
        <authorList>
            <person name="Errbii M."/>
        </authorList>
    </citation>
    <scope>NUCLEOTIDE SEQUENCE [LARGE SCALE GENOMIC DNA]</scope>
    <source>
        <strain evidence="2">Alpha-2009</strain>
        <tissue evidence="2">Whole body</tissue>
    </source>
</reference>